<dbReference type="InterPro" id="IPR014710">
    <property type="entry name" value="RmlC-like_jellyroll"/>
</dbReference>
<dbReference type="Pfam" id="PF12833">
    <property type="entry name" value="HTH_18"/>
    <property type="match status" value="1"/>
</dbReference>
<name>A0ABX7IJQ7_9GAMM</name>
<keyword evidence="3" id="KW-0804">Transcription</keyword>
<dbReference type="InterPro" id="IPR018060">
    <property type="entry name" value="HTH_AraC"/>
</dbReference>
<evidence type="ECO:0000313" key="6">
    <source>
        <dbReference type="Proteomes" id="UP000644167"/>
    </source>
</evidence>
<dbReference type="InterPro" id="IPR018062">
    <property type="entry name" value="HTH_AraC-typ_CS"/>
</dbReference>
<evidence type="ECO:0000313" key="5">
    <source>
        <dbReference type="EMBL" id="QRV22552.1"/>
    </source>
</evidence>
<gene>
    <name evidence="5" type="ORF">JSY38_10700</name>
</gene>
<dbReference type="PANTHER" id="PTHR43436:SF2">
    <property type="entry name" value="ARAC_XYLS FAMILY TRANSCRIPTIONAL REGULATOR"/>
    <property type="match status" value="1"/>
</dbReference>
<proteinExistence type="predicted"/>
<keyword evidence="1" id="KW-0805">Transcription regulation</keyword>
<dbReference type="PROSITE" id="PS00041">
    <property type="entry name" value="HTH_ARAC_FAMILY_1"/>
    <property type="match status" value="1"/>
</dbReference>
<dbReference type="SUPFAM" id="SSF46689">
    <property type="entry name" value="Homeodomain-like"/>
    <property type="match status" value="2"/>
</dbReference>
<dbReference type="RefSeq" id="WP_205113217.1">
    <property type="nucleotide sequence ID" value="NZ_CP070273.1"/>
</dbReference>
<keyword evidence="2" id="KW-0238">DNA-binding</keyword>
<organism evidence="5 6">
    <name type="scientific">Marinomonas foliarum</name>
    <dbReference type="NCBI Taxonomy" id="491950"/>
    <lineage>
        <taxon>Bacteria</taxon>
        <taxon>Pseudomonadati</taxon>
        <taxon>Pseudomonadota</taxon>
        <taxon>Gammaproteobacteria</taxon>
        <taxon>Oceanospirillales</taxon>
        <taxon>Oceanospirillaceae</taxon>
        <taxon>Marinomonas</taxon>
    </lineage>
</organism>
<evidence type="ECO:0000256" key="3">
    <source>
        <dbReference type="ARBA" id="ARBA00023163"/>
    </source>
</evidence>
<evidence type="ECO:0000259" key="4">
    <source>
        <dbReference type="PROSITE" id="PS01124"/>
    </source>
</evidence>
<dbReference type="Pfam" id="PF12852">
    <property type="entry name" value="Cupin_6"/>
    <property type="match status" value="1"/>
</dbReference>
<dbReference type="PROSITE" id="PS01124">
    <property type="entry name" value="HTH_ARAC_FAMILY_2"/>
    <property type="match status" value="1"/>
</dbReference>
<reference evidence="5 6" key="1">
    <citation type="submission" date="2021-02" db="EMBL/GenBank/DDBJ databases">
        <title>The genome of Marinomonas foliarum JZW.</title>
        <authorList>
            <person name="Sun M."/>
        </authorList>
    </citation>
    <scope>NUCLEOTIDE SEQUENCE [LARGE SCALE GENOMIC DNA]</scope>
    <source>
        <strain evidence="5 6">JZW</strain>
    </source>
</reference>
<keyword evidence="6" id="KW-1185">Reference proteome</keyword>
<dbReference type="PANTHER" id="PTHR43436">
    <property type="entry name" value="ARAC-FAMILY TRANSCRIPTIONAL REGULATOR"/>
    <property type="match status" value="1"/>
</dbReference>
<evidence type="ECO:0000256" key="1">
    <source>
        <dbReference type="ARBA" id="ARBA00023015"/>
    </source>
</evidence>
<evidence type="ECO:0000256" key="2">
    <source>
        <dbReference type="ARBA" id="ARBA00023125"/>
    </source>
</evidence>
<dbReference type="InterPro" id="IPR032783">
    <property type="entry name" value="AraC_lig"/>
</dbReference>
<dbReference type="Proteomes" id="UP000644167">
    <property type="component" value="Chromosome"/>
</dbReference>
<dbReference type="Gene3D" id="1.10.10.60">
    <property type="entry name" value="Homeodomain-like"/>
    <property type="match status" value="2"/>
</dbReference>
<protein>
    <submittedName>
        <fullName evidence="5">AraC family transcriptional regulator</fullName>
    </submittedName>
</protein>
<accession>A0ABX7IJQ7</accession>
<dbReference type="Gene3D" id="2.60.120.10">
    <property type="entry name" value="Jelly Rolls"/>
    <property type="match status" value="1"/>
</dbReference>
<dbReference type="InterPro" id="IPR011051">
    <property type="entry name" value="RmlC_Cupin_sf"/>
</dbReference>
<dbReference type="SUPFAM" id="SSF51182">
    <property type="entry name" value="RmlC-like cupins"/>
    <property type="match status" value="1"/>
</dbReference>
<dbReference type="InterPro" id="IPR009057">
    <property type="entry name" value="Homeodomain-like_sf"/>
</dbReference>
<sequence length="312" mass="34687">MIDPLSSIVTLLQPKAAFSKVVHAAGKWRIRREEIGNPFYCVVLEGNCEFTLKGEESIYLTAGDFVLVPEAHAFTVASSHPLALTEADTVPIKTAASTYFVGEAEQELNAHLLIGHCQFEAPDSKILVSLLPKLVHLREAKRLTTLVELVIEESLAQRPGRDSVLARLLEILLIEAFRTKMDTPEVPSLLVGLADERLAIAIRKIHQDVSQSWTIDELAKEASLSRSAFFQRFNKAVGCTPMEYVIAWRMAIAKDLLRRQKYTMATIAERIGYQSASAFSSAFSKHTGQPPSKFLLENNLAVRASYIEFVSE</sequence>
<dbReference type="EMBL" id="CP070273">
    <property type="protein sequence ID" value="QRV22552.1"/>
    <property type="molecule type" value="Genomic_DNA"/>
</dbReference>
<feature type="domain" description="HTH araC/xylS-type" evidence="4">
    <location>
        <begin position="199"/>
        <end position="297"/>
    </location>
</feature>
<dbReference type="SMART" id="SM00342">
    <property type="entry name" value="HTH_ARAC"/>
    <property type="match status" value="1"/>
</dbReference>